<dbReference type="GO" id="GO:0005634">
    <property type="term" value="C:nucleus"/>
    <property type="evidence" value="ECO:0007669"/>
    <property type="project" value="UniProtKB-SubCell"/>
</dbReference>
<dbReference type="Proteomes" id="UP000663852">
    <property type="component" value="Unassembled WGS sequence"/>
</dbReference>
<comment type="caution">
    <text evidence="10">The sequence shown here is derived from an EMBL/GenBank/DDBJ whole genome shotgun (WGS) entry which is preliminary data.</text>
</comment>
<dbReference type="PANTHER" id="PTHR14453:SF67">
    <property type="entry name" value="POLY [ADP-RIBOSE] POLYMERASE"/>
    <property type="match status" value="1"/>
</dbReference>
<dbReference type="InterPro" id="IPR052056">
    <property type="entry name" value="Mono-ARTD/PARP"/>
</dbReference>
<proteinExistence type="predicted"/>
<dbReference type="AlphaFoldDB" id="A0A814YVL7"/>
<dbReference type="SUPFAM" id="SSF56399">
    <property type="entry name" value="ADP-ribosylation"/>
    <property type="match status" value="1"/>
</dbReference>
<gene>
    <name evidence="10" type="ORF">EDS130_LOCUS27212</name>
</gene>
<dbReference type="PANTHER" id="PTHR14453">
    <property type="entry name" value="PARP/ZINC FINGER CCCH TYPE DOMAIN CONTAINING PROTEIN"/>
    <property type="match status" value="1"/>
</dbReference>
<evidence type="ECO:0000259" key="9">
    <source>
        <dbReference type="PROSITE" id="PS51154"/>
    </source>
</evidence>
<dbReference type="SUPFAM" id="SSF52949">
    <property type="entry name" value="Macro domain-like"/>
    <property type="match status" value="1"/>
</dbReference>
<evidence type="ECO:0000256" key="2">
    <source>
        <dbReference type="ARBA" id="ARBA00022676"/>
    </source>
</evidence>
<dbReference type="PROSITE" id="PS51059">
    <property type="entry name" value="PARP_CATALYTIC"/>
    <property type="match status" value="1"/>
</dbReference>
<evidence type="ECO:0000313" key="11">
    <source>
        <dbReference type="Proteomes" id="UP000663852"/>
    </source>
</evidence>
<evidence type="ECO:0000313" key="10">
    <source>
        <dbReference type="EMBL" id="CAF1236350.1"/>
    </source>
</evidence>
<dbReference type="InterPro" id="IPR043472">
    <property type="entry name" value="Macro_dom-like"/>
</dbReference>
<dbReference type="GO" id="GO:0003714">
    <property type="term" value="F:transcription corepressor activity"/>
    <property type="evidence" value="ECO:0007669"/>
    <property type="project" value="TreeGrafter"/>
</dbReference>
<dbReference type="Gene3D" id="3.40.220.10">
    <property type="entry name" value="Leucine Aminopeptidase, subunit E, domain 1"/>
    <property type="match status" value="1"/>
</dbReference>
<keyword evidence="2 6" id="KW-0328">Glycosyltransferase</keyword>
<keyword evidence="4 6" id="KW-0520">NAD</keyword>
<dbReference type="InterPro" id="IPR002589">
    <property type="entry name" value="Macro_dom"/>
</dbReference>
<dbReference type="GO" id="GO:0005737">
    <property type="term" value="C:cytoplasm"/>
    <property type="evidence" value="ECO:0007669"/>
    <property type="project" value="TreeGrafter"/>
</dbReference>
<dbReference type="OrthoDB" id="6133115at2759"/>
<feature type="domain" description="PARP catalytic" evidence="8">
    <location>
        <begin position="245"/>
        <end position="432"/>
    </location>
</feature>
<dbReference type="InterPro" id="IPR012317">
    <property type="entry name" value="Poly(ADP-ribose)pol_cat_dom"/>
</dbReference>
<dbReference type="EC" id="2.4.2.-" evidence="6"/>
<comment type="subcellular location">
    <subcellularLocation>
        <location evidence="1">Nucleus</location>
    </subcellularLocation>
</comment>
<sequence length="432" mass="48997">MGNKQSSQLNKQKGNVDKNVSSTHICNRCHEQFSTEMDLQYHRCKKDAVHAATPKPIEDVTEVKVFSGSIHVCTGDITQQKMDAIVVTTTTARYRDSVLQKAGDSIKKLYTEQTQAKPDAPFSTDSGHLPCKKIFFIPSSKLSKTADRWVFRTIVSEAIQLLVEEKTVNIRSIVFPAVGCGLHGCDTTFVAETLLRAVAYELEQRPNLPLSVYFIVQSRDSIVFNKFAEQLKLLKSPPQSSARRSIVPRKPSAKDNAPVFERRVLDPSSDAYKEVVQQFRKTISDQHCKQIVRIENIRNKRWYRQYLAERDDFNYRLKGNTEKRLFHGCSEKAADSIMKEFFNRGFAGDHGVAYGQGCYFSLNASYSHTYATANDKGERRMFLARVLVGKTTRGDRSMKVCPPGFDSTTDGSHIFVVYRDSQAFGEYLITYK</sequence>
<feature type="domain" description="Macro" evidence="9">
    <location>
        <begin position="57"/>
        <end position="232"/>
    </location>
</feature>
<keyword evidence="5" id="KW-0539">Nucleus</keyword>
<keyword evidence="3 6" id="KW-0808">Transferase</keyword>
<reference evidence="10" key="1">
    <citation type="submission" date="2021-02" db="EMBL/GenBank/DDBJ databases">
        <authorList>
            <person name="Nowell W R."/>
        </authorList>
    </citation>
    <scope>NUCLEOTIDE SEQUENCE</scope>
</reference>
<protein>
    <recommendedName>
        <fullName evidence="6">Poly [ADP-ribose] polymerase</fullName>
        <shortName evidence="6">PARP</shortName>
        <ecNumber evidence="6">2.4.2.-</ecNumber>
    </recommendedName>
</protein>
<evidence type="ECO:0000256" key="4">
    <source>
        <dbReference type="ARBA" id="ARBA00023027"/>
    </source>
</evidence>
<evidence type="ECO:0000256" key="6">
    <source>
        <dbReference type="RuleBase" id="RU362114"/>
    </source>
</evidence>
<evidence type="ECO:0000256" key="7">
    <source>
        <dbReference type="SAM" id="MobiDB-lite"/>
    </source>
</evidence>
<feature type="region of interest" description="Disordered" evidence="7">
    <location>
        <begin position="1"/>
        <end position="21"/>
    </location>
</feature>
<evidence type="ECO:0000256" key="5">
    <source>
        <dbReference type="ARBA" id="ARBA00023242"/>
    </source>
</evidence>
<dbReference type="Gene3D" id="3.90.228.10">
    <property type="match status" value="1"/>
</dbReference>
<organism evidence="10 11">
    <name type="scientific">Adineta ricciae</name>
    <name type="common">Rotifer</name>
    <dbReference type="NCBI Taxonomy" id="249248"/>
    <lineage>
        <taxon>Eukaryota</taxon>
        <taxon>Metazoa</taxon>
        <taxon>Spiralia</taxon>
        <taxon>Gnathifera</taxon>
        <taxon>Rotifera</taxon>
        <taxon>Eurotatoria</taxon>
        <taxon>Bdelloidea</taxon>
        <taxon>Adinetida</taxon>
        <taxon>Adinetidae</taxon>
        <taxon>Adineta</taxon>
    </lineage>
</organism>
<dbReference type="Pfam" id="PF00644">
    <property type="entry name" value="PARP"/>
    <property type="match status" value="1"/>
</dbReference>
<name>A0A814YVL7_ADIRI</name>
<dbReference type="PROSITE" id="PS51154">
    <property type="entry name" value="MACRO"/>
    <property type="match status" value="1"/>
</dbReference>
<dbReference type="EMBL" id="CAJNOJ010000170">
    <property type="protein sequence ID" value="CAF1236350.1"/>
    <property type="molecule type" value="Genomic_DNA"/>
</dbReference>
<dbReference type="GO" id="GO:0010629">
    <property type="term" value="P:negative regulation of gene expression"/>
    <property type="evidence" value="ECO:0007669"/>
    <property type="project" value="TreeGrafter"/>
</dbReference>
<evidence type="ECO:0000256" key="1">
    <source>
        <dbReference type="ARBA" id="ARBA00004123"/>
    </source>
</evidence>
<evidence type="ECO:0000259" key="8">
    <source>
        <dbReference type="PROSITE" id="PS51059"/>
    </source>
</evidence>
<accession>A0A814YVL7</accession>
<dbReference type="GO" id="GO:0003950">
    <property type="term" value="F:NAD+ poly-ADP-ribosyltransferase activity"/>
    <property type="evidence" value="ECO:0007669"/>
    <property type="project" value="UniProtKB-UniRule"/>
</dbReference>
<evidence type="ECO:0000256" key="3">
    <source>
        <dbReference type="ARBA" id="ARBA00022679"/>
    </source>
</evidence>